<accession>A0A0R3WA39</accession>
<dbReference type="WBParaSite" id="TASK_0000737301-mRNA-1">
    <property type="protein sequence ID" value="TASK_0000737301-mRNA-1"/>
    <property type="gene ID" value="TASK_0000737301"/>
</dbReference>
<dbReference type="OrthoDB" id="10466011at2759"/>
<keyword evidence="3" id="KW-1185">Reference proteome</keyword>
<dbReference type="EMBL" id="UYRS01018608">
    <property type="protein sequence ID" value="VDK38262.1"/>
    <property type="molecule type" value="Genomic_DNA"/>
</dbReference>
<keyword evidence="1" id="KW-0812">Transmembrane</keyword>
<feature type="transmembrane region" description="Helical" evidence="1">
    <location>
        <begin position="18"/>
        <end position="41"/>
    </location>
</feature>
<dbReference type="AlphaFoldDB" id="A0A0R3WA39"/>
<dbReference type="Proteomes" id="UP000282613">
    <property type="component" value="Unassembled WGS sequence"/>
</dbReference>
<keyword evidence="1" id="KW-0472">Membrane</keyword>
<reference evidence="4" key="1">
    <citation type="submission" date="2017-02" db="UniProtKB">
        <authorList>
            <consortium name="WormBaseParasite"/>
        </authorList>
    </citation>
    <scope>IDENTIFICATION</scope>
</reference>
<evidence type="ECO:0000313" key="3">
    <source>
        <dbReference type="Proteomes" id="UP000282613"/>
    </source>
</evidence>
<proteinExistence type="predicted"/>
<protein>
    <submittedName>
        <fullName evidence="4">TMhelix containing protein</fullName>
    </submittedName>
</protein>
<evidence type="ECO:0000313" key="4">
    <source>
        <dbReference type="WBParaSite" id="TASK_0000737301-mRNA-1"/>
    </source>
</evidence>
<gene>
    <name evidence="2" type="ORF">TASK_LOCUS7374</name>
</gene>
<evidence type="ECO:0000313" key="2">
    <source>
        <dbReference type="EMBL" id="VDK38262.1"/>
    </source>
</evidence>
<name>A0A0R3WA39_TAEAS</name>
<keyword evidence="1" id="KW-1133">Transmembrane helix</keyword>
<sequence>MATRYCQRQIQWIAMNSLYLRVAAALIIAVGIAGLIGGTVLCRGNTIEIINGDSVQGIYPHFSDVPNWYCEDLGYFGNENSSLPNIQMYIFI</sequence>
<organism evidence="4">
    <name type="scientific">Taenia asiatica</name>
    <name type="common">Asian tapeworm</name>
    <dbReference type="NCBI Taxonomy" id="60517"/>
    <lineage>
        <taxon>Eukaryota</taxon>
        <taxon>Metazoa</taxon>
        <taxon>Spiralia</taxon>
        <taxon>Lophotrochozoa</taxon>
        <taxon>Platyhelminthes</taxon>
        <taxon>Cestoda</taxon>
        <taxon>Eucestoda</taxon>
        <taxon>Cyclophyllidea</taxon>
        <taxon>Taeniidae</taxon>
        <taxon>Taenia</taxon>
    </lineage>
</organism>
<reference evidence="2 3" key="2">
    <citation type="submission" date="2018-11" db="EMBL/GenBank/DDBJ databases">
        <authorList>
            <consortium name="Pathogen Informatics"/>
        </authorList>
    </citation>
    <scope>NUCLEOTIDE SEQUENCE [LARGE SCALE GENOMIC DNA]</scope>
</reference>
<evidence type="ECO:0000256" key="1">
    <source>
        <dbReference type="SAM" id="Phobius"/>
    </source>
</evidence>